<proteinExistence type="predicted"/>
<keyword evidence="3" id="KW-1185">Reference proteome</keyword>
<keyword evidence="1" id="KW-0812">Transmembrane</keyword>
<organism evidence="2 3">
    <name type="scientific">Desulfofarcimen acetoxidans (strain ATCC 49208 / DSM 771 / KCTC 5769 / VKM B-1644 / 5575)</name>
    <name type="common">Desulfotomaculum acetoxidans</name>
    <dbReference type="NCBI Taxonomy" id="485916"/>
    <lineage>
        <taxon>Bacteria</taxon>
        <taxon>Bacillati</taxon>
        <taxon>Bacillota</taxon>
        <taxon>Clostridia</taxon>
        <taxon>Eubacteriales</taxon>
        <taxon>Peptococcaceae</taxon>
        <taxon>Desulfofarcimen</taxon>
    </lineage>
</organism>
<gene>
    <name evidence="2" type="ordered locus">Dtox_4093</name>
</gene>
<sequence>MLRSNPSARRSSIGDSRDNLTLSLILFYLISRLIFAILVENKSVKPFLGDFISFARVHGTIGSWAKSTVAQSYIRVLDNTRLKYVGSYLGLVTCIRYKVSRT</sequence>
<dbReference type="EMBL" id="CP001720">
    <property type="protein sequence ID" value="ACV64766.1"/>
    <property type="molecule type" value="Genomic_DNA"/>
</dbReference>
<dbReference type="KEGG" id="dae:Dtox_4093"/>
<reference evidence="2 3" key="1">
    <citation type="journal article" date="2009" name="Stand. Genomic Sci.">
        <title>Complete genome sequence of Desulfotomaculum acetoxidans type strain (5575).</title>
        <authorList>
            <person name="Spring S."/>
            <person name="Lapidus A."/>
            <person name="Schroder M."/>
            <person name="Gleim D."/>
            <person name="Sims D."/>
            <person name="Meincke L."/>
            <person name="Glavina Del Rio T."/>
            <person name="Tice H."/>
            <person name="Copeland A."/>
            <person name="Cheng J.F."/>
            <person name="Lucas S."/>
            <person name="Chen F."/>
            <person name="Nolan M."/>
            <person name="Bruce D."/>
            <person name="Goodwin L."/>
            <person name="Pitluck S."/>
            <person name="Ivanova N."/>
            <person name="Mavromatis K."/>
            <person name="Mikhailova N."/>
            <person name="Pati A."/>
            <person name="Chen A."/>
            <person name="Palaniappan K."/>
            <person name="Land M."/>
            <person name="Hauser L."/>
            <person name="Chang Y.J."/>
            <person name="Jeffries C.D."/>
            <person name="Chain P."/>
            <person name="Saunders E."/>
            <person name="Brettin T."/>
            <person name="Detter J.C."/>
            <person name="Goker M."/>
            <person name="Bristow J."/>
            <person name="Eisen J.A."/>
            <person name="Markowitz V."/>
            <person name="Hugenholtz P."/>
            <person name="Kyrpides N.C."/>
            <person name="Klenk H.P."/>
            <person name="Han C."/>
        </authorList>
    </citation>
    <scope>NUCLEOTIDE SEQUENCE [LARGE SCALE GENOMIC DNA]</scope>
    <source>
        <strain evidence="3">ATCC 49208 / DSM 771 / VKM B-1644</strain>
    </source>
</reference>
<feature type="transmembrane region" description="Helical" evidence="1">
    <location>
        <begin position="20"/>
        <end position="39"/>
    </location>
</feature>
<evidence type="ECO:0000313" key="2">
    <source>
        <dbReference type="EMBL" id="ACV64766.1"/>
    </source>
</evidence>
<dbReference type="Proteomes" id="UP000002217">
    <property type="component" value="Chromosome"/>
</dbReference>
<accession>C8VYP5</accession>
<dbReference type="AlphaFoldDB" id="C8VYP5"/>
<keyword evidence="1" id="KW-1133">Transmembrane helix</keyword>
<keyword evidence="1" id="KW-0472">Membrane</keyword>
<evidence type="ECO:0000313" key="3">
    <source>
        <dbReference type="Proteomes" id="UP000002217"/>
    </source>
</evidence>
<evidence type="ECO:0000256" key="1">
    <source>
        <dbReference type="SAM" id="Phobius"/>
    </source>
</evidence>
<name>C8VYP5_DESAS</name>
<dbReference type="HOGENOM" id="CLU_2272822_0_0_9"/>
<protein>
    <submittedName>
        <fullName evidence="2">Uncharacterized protein</fullName>
    </submittedName>
</protein>